<dbReference type="Proteomes" id="UP000054010">
    <property type="component" value="Unassembled WGS sequence"/>
</dbReference>
<feature type="domain" description="FAD-dependent oxidoreductase 2 FAD-binding" evidence="4">
    <location>
        <begin position="4"/>
        <end position="399"/>
    </location>
</feature>
<evidence type="ECO:0000256" key="2">
    <source>
        <dbReference type="ARBA" id="ARBA00022643"/>
    </source>
</evidence>
<dbReference type="InterPro" id="IPR036188">
    <property type="entry name" value="FAD/NAD-bd_sf"/>
</dbReference>
<keyword evidence="3" id="KW-0560">Oxidoreductase</keyword>
<dbReference type="SUPFAM" id="SSF51905">
    <property type="entry name" value="FAD/NAD(P)-binding domain"/>
    <property type="match status" value="1"/>
</dbReference>
<evidence type="ECO:0000259" key="4">
    <source>
        <dbReference type="Pfam" id="PF00890"/>
    </source>
</evidence>
<dbReference type="InterPro" id="IPR003953">
    <property type="entry name" value="FAD-dep_OxRdtase_2_FAD-bd"/>
</dbReference>
<dbReference type="NCBIfam" id="NF003726">
    <property type="entry name" value="PRK05329.2-5"/>
    <property type="match status" value="1"/>
</dbReference>
<gene>
    <name evidence="5" type="ORF">OSCT_2315</name>
</gene>
<organism evidence="5 6">
    <name type="scientific">Oscillochloris trichoides DG-6</name>
    <dbReference type="NCBI Taxonomy" id="765420"/>
    <lineage>
        <taxon>Bacteria</taxon>
        <taxon>Bacillati</taxon>
        <taxon>Chloroflexota</taxon>
        <taxon>Chloroflexia</taxon>
        <taxon>Chloroflexales</taxon>
        <taxon>Chloroflexineae</taxon>
        <taxon>Oscillochloridaceae</taxon>
        <taxon>Oscillochloris</taxon>
    </lineage>
</organism>
<comment type="caution">
    <text evidence="5">The sequence shown here is derived from an EMBL/GenBank/DDBJ whole genome shotgun (WGS) entry which is preliminary data.</text>
</comment>
<dbReference type="OrthoDB" id="140595at2"/>
<dbReference type="Pfam" id="PF00890">
    <property type="entry name" value="FAD_binding_2"/>
    <property type="match status" value="1"/>
</dbReference>
<dbReference type="GO" id="GO:0009331">
    <property type="term" value="C:glycerol-3-phosphate dehydrogenase (FAD) complex"/>
    <property type="evidence" value="ECO:0007669"/>
    <property type="project" value="InterPro"/>
</dbReference>
<dbReference type="GO" id="GO:0004368">
    <property type="term" value="F:glycerol-3-phosphate dehydrogenase (quinone) activity"/>
    <property type="evidence" value="ECO:0007669"/>
    <property type="project" value="InterPro"/>
</dbReference>
<sequence>MQYDSIVIGAGISGMLAAIGRAEAGEQVLVLAKGHAATHWATGCIDLLDVGDGDPLAGVAALIAAQADHPYAIAGYAAIEPSLNRLREICDQGGYPLVGSPQRNLLLPTAAGALRPTCLVPVTMVAGDARQLPRTGSGEAPLLVVGFRELRDFFPPMIAANLQIQGFNAEGIYLTLPPLEGAADFTSTGFARLFEQPAFRAEVGTHLRRLVRDGGHQRIAMPAILGIQHAAQVVAELQAIAGAQIFEIPTPPPSVAGMRIYHILEQRLRTAGGRIQLGAYVQRGEAHGTRLEAVYSEAAAREQRHRANRFVLATGGIGGGGMRAIDANHLIETALRLPLRAPASRADWFFPDFLAQPGHPIFRSGVAVDTQLRPLDAKNQVVYTNVAVVGAAIAGCDHIREGAYEGVAVATGWVAGAR</sequence>
<dbReference type="PIRSF" id="PIRSF000141">
    <property type="entry name" value="Anaerobic_G3P_dh"/>
    <property type="match status" value="1"/>
</dbReference>
<evidence type="ECO:0000313" key="6">
    <source>
        <dbReference type="Proteomes" id="UP000054010"/>
    </source>
</evidence>
<keyword evidence="2" id="KW-0288">FMN</keyword>
<accession>E1IG64</accession>
<protein>
    <submittedName>
        <fullName evidence="5">Anaerobic glycerol-3-phosphate dehydrogenase subunit B</fullName>
    </submittedName>
</protein>
<dbReference type="Gene3D" id="3.50.50.60">
    <property type="entry name" value="FAD/NAD(P)-binding domain"/>
    <property type="match status" value="1"/>
</dbReference>
<keyword evidence="1" id="KW-0285">Flavoprotein</keyword>
<dbReference type="AlphaFoldDB" id="E1IG64"/>
<reference evidence="5 6" key="1">
    <citation type="journal article" date="2011" name="J. Bacteriol.">
        <title>Draft genome sequence of the anoxygenic filamentous phototrophic bacterium Oscillochloris trichoides subsp. DG-6.</title>
        <authorList>
            <person name="Kuznetsov B.B."/>
            <person name="Ivanovsky R.N."/>
            <person name="Keppen O.I."/>
            <person name="Sukhacheva M.V."/>
            <person name="Bumazhkin B.K."/>
            <person name="Patutina E.O."/>
            <person name="Beletsky A.V."/>
            <person name="Mardanov A.V."/>
            <person name="Baslerov R.V."/>
            <person name="Panteleeva A.N."/>
            <person name="Kolganova T.V."/>
            <person name="Ravin N.V."/>
            <person name="Skryabin K.G."/>
        </authorList>
    </citation>
    <scope>NUCLEOTIDE SEQUENCE [LARGE SCALE GENOMIC DNA]</scope>
    <source>
        <strain evidence="5 6">DG-6</strain>
    </source>
</reference>
<dbReference type="eggNOG" id="COG3075">
    <property type="taxonomic scope" value="Bacteria"/>
</dbReference>
<dbReference type="HOGENOM" id="CLU_047793_1_0_0"/>
<name>E1IG64_9CHLR</name>
<evidence type="ECO:0000256" key="1">
    <source>
        <dbReference type="ARBA" id="ARBA00022630"/>
    </source>
</evidence>
<dbReference type="NCBIfam" id="TIGR03378">
    <property type="entry name" value="glycerol3P_GlpB"/>
    <property type="match status" value="1"/>
</dbReference>
<evidence type="ECO:0000256" key="3">
    <source>
        <dbReference type="ARBA" id="ARBA00023002"/>
    </source>
</evidence>
<keyword evidence="6" id="KW-1185">Reference proteome</keyword>
<proteinExistence type="predicted"/>
<evidence type="ECO:0000313" key="5">
    <source>
        <dbReference type="EMBL" id="EFO79798.1"/>
    </source>
</evidence>
<dbReference type="InterPro" id="IPR009158">
    <property type="entry name" value="G3P_DH_GlpB_su"/>
</dbReference>
<dbReference type="STRING" id="765420.OSCT_2315"/>
<dbReference type="EMBL" id="ADVR01000101">
    <property type="protein sequence ID" value="EFO79798.1"/>
    <property type="molecule type" value="Genomic_DNA"/>
</dbReference>